<dbReference type="EMBL" id="LAZR01031062">
    <property type="protein sequence ID" value="KKL54828.1"/>
    <property type="molecule type" value="Genomic_DNA"/>
</dbReference>
<gene>
    <name evidence="1" type="ORF">LCGC14_2261530</name>
</gene>
<dbReference type="AlphaFoldDB" id="A0A0F9CZK7"/>
<evidence type="ECO:0000313" key="1">
    <source>
        <dbReference type="EMBL" id="KKL54828.1"/>
    </source>
</evidence>
<proteinExistence type="predicted"/>
<sequence>MFKNVASQKIAVFAWDNANGVPMTGDAANITAQISIDG</sequence>
<accession>A0A0F9CZK7</accession>
<name>A0A0F9CZK7_9ZZZZ</name>
<reference evidence="1" key="1">
    <citation type="journal article" date="2015" name="Nature">
        <title>Complex archaea that bridge the gap between prokaryotes and eukaryotes.</title>
        <authorList>
            <person name="Spang A."/>
            <person name="Saw J.H."/>
            <person name="Jorgensen S.L."/>
            <person name="Zaremba-Niedzwiedzka K."/>
            <person name="Martijn J."/>
            <person name="Lind A.E."/>
            <person name="van Eijk R."/>
            <person name="Schleper C."/>
            <person name="Guy L."/>
            <person name="Ettema T.J."/>
        </authorList>
    </citation>
    <scope>NUCLEOTIDE SEQUENCE</scope>
</reference>
<organism evidence="1">
    <name type="scientific">marine sediment metagenome</name>
    <dbReference type="NCBI Taxonomy" id="412755"/>
    <lineage>
        <taxon>unclassified sequences</taxon>
        <taxon>metagenomes</taxon>
        <taxon>ecological metagenomes</taxon>
    </lineage>
</organism>
<feature type="non-terminal residue" evidence="1">
    <location>
        <position position="38"/>
    </location>
</feature>
<comment type="caution">
    <text evidence="1">The sequence shown here is derived from an EMBL/GenBank/DDBJ whole genome shotgun (WGS) entry which is preliminary data.</text>
</comment>
<protein>
    <submittedName>
        <fullName evidence="1">Uncharacterized protein</fullName>
    </submittedName>
</protein>